<dbReference type="InterPro" id="IPR051401">
    <property type="entry name" value="GtrA_CellWall_Glycosyl"/>
</dbReference>
<evidence type="ECO:0000256" key="3">
    <source>
        <dbReference type="ARBA" id="ARBA00022692"/>
    </source>
</evidence>
<gene>
    <name evidence="8" type="ORF">ACFPQ3_04930</name>
</gene>
<evidence type="ECO:0000313" key="8">
    <source>
        <dbReference type="EMBL" id="MFC5630950.1"/>
    </source>
</evidence>
<dbReference type="Pfam" id="PF04138">
    <property type="entry name" value="GtrA_DPMS_TM"/>
    <property type="match status" value="1"/>
</dbReference>
<feature type="transmembrane region" description="Helical" evidence="6">
    <location>
        <begin position="115"/>
        <end position="136"/>
    </location>
</feature>
<dbReference type="PANTHER" id="PTHR38459">
    <property type="entry name" value="PROPHAGE BACTOPRENOL-LINKED GLUCOSE TRANSLOCASE HOMOLOG"/>
    <property type="match status" value="1"/>
</dbReference>
<proteinExistence type="inferred from homology"/>
<evidence type="ECO:0000256" key="5">
    <source>
        <dbReference type="ARBA" id="ARBA00023136"/>
    </source>
</evidence>
<dbReference type="RefSeq" id="WP_156805458.1">
    <property type="nucleotide sequence ID" value="NZ_JBHSOJ010000016.1"/>
</dbReference>
<feature type="transmembrane region" description="Helical" evidence="6">
    <location>
        <begin position="34"/>
        <end position="55"/>
    </location>
</feature>
<dbReference type="PANTHER" id="PTHR38459:SF1">
    <property type="entry name" value="PROPHAGE BACTOPRENOL-LINKED GLUCOSE TRANSLOCASE HOMOLOG"/>
    <property type="match status" value="1"/>
</dbReference>
<comment type="caution">
    <text evidence="8">The sequence shown here is derived from an EMBL/GenBank/DDBJ whole genome shotgun (WGS) entry which is preliminary data.</text>
</comment>
<sequence>MIVIEKLLKSFIRKGLEILTKLTRRKISDHWVETVYEFFKFGIVGLSNTLLSYMIYLVSWSGIKWLGISGEFRYLSAQTIAFIVGVLWSFYWNNKLVFTESREERHIWKALLKTFASYSITGLFLNSLLLIIWIKFFNLSELIAPILNLIISVPINFLLNKFWAFK</sequence>
<evidence type="ECO:0000256" key="6">
    <source>
        <dbReference type="SAM" id="Phobius"/>
    </source>
</evidence>
<evidence type="ECO:0000259" key="7">
    <source>
        <dbReference type="Pfam" id="PF04138"/>
    </source>
</evidence>
<evidence type="ECO:0000256" key="4">
    <source>
        <dbReference type="ARBA" id="ARBA00022989"/>
    </source>
</evidence>
<evidence type="ECO:0000256" key="1">
    <source>
        <dbReference type="ARBA" id="ARBA00004141"/>
    </source>
</evidence>
<keyword evidence="4 6" id="KW-1133">Transmembrane helix</keyword>
<reference evidence="9" key="1">
    <citation type="journal article" date="2019" name="Int. J. Syst. Evol. Microbiol.">
        <title>The Global Catalogue of Microorganisms (GCM) 10K type strain sequencing project: providing services to taxonomists for standard genome sequencing and annotation.</title>
        <authorList>
            <consortium name="The Broad Institute Genomics Platform"/>
            <consortium name="The Broad Institute Genome Sequencing Center for Infectious Disease"/>
            <person name="Wu L."/>
            <person name="Ma J."/>
        </authorList>
    </citation>
    <scope>NUCLEOTIDE SEQUENCE [LARGE SCALE GENOMIC DNA]</scope>
    <source>
        <strain evidence="9">DT43</strain>
    </source>
</reference>
<feature type="domain" description="GtrA/DPMS transmembrane" evidence="7">
    <location>
        <begin position="40"/>
        <end position="165"/>
    </location>
</feature>
<dbReference type="EMBL" id="JBHSOJ010000016">
    <property type="protein sequence ID" value="MFC5630950.1"/>
    <property type="molecule type" value="Genomic_DNA"/>
</dbReference>
<accession>A0ABW0UDF4</accession>
<keyword evidence="3 6" id="KW-0812">Transmembrane</keyword>
<feature type="transmembrane region" description="Helical" evidence="6">
    <location>
        <begin position="142"/>
        <end position="159"/>
    </location>
</feature>
<evidence type="ECO:0000256" key="2">
    <source>
        <dbReference type="ARBA" id="ARBA00009399"/>
    </source>
</evidence>
<feature type="transmembrane region" description="Helical" evidence="6">
    <location>
        <begin position="75"/>
        <end position="94"/>
    </location>
</feature>
<name>A0ABW0UDF4_9STRE</name>
<evidence type="ECO:0000313" key="9">
    <source>
        <dbReference type="Proteomes" id="UP001596110"/>
    </source>
</evidence>
<dbReference type="InterPro" id="IPR007267">
    <property type="entry name" value="GtrA_DPMS_TM"/>
</dbReference>
<organism evidence="8 9">
    <name type="scientific">Streptococcus caledonicus</name>
    <dbReference type="NCBI Taxonomy" id="2614158"/>
    <lineage>
        <taxon>Bacteria</taxon>
        <taxon>Bacillati</taxon>
        <taxon>Bacillota</taxon>
        <taxon>Bacilli</taxon>
        <taxon>Lactobacillales</taxon>
        <taxon>Streptococcaceae</taxon>
        <taxon>Streptococcus</taxon>
    </lineage>
</organism>
<dbReference type="Proteomes" id="UP001596110">
    <property type="component" value="Unassembled WGS sequence"/>
</dbReference>
<protein>
    <submittedName>
        <fullName evidence="8">GtrA family protein</fullName>
    </submittedName>
</protein>
<keyword evidence="9" id="KW-1185">Reference proteome</keyword>
<keyword evidence="5 6" id="KW-0472">Membrane</keyword>
<comment type="similarity">
    <text evidence="2">Belongs to the GtrA family.</text>
</comment>
<comment type="subcellular location">
    <subcellularLocation>
        <location evidence="1">Membrane</location>
        <topology evidence="1">Multi-pass membrane protein</topology>
    </subcellularLocation>
</comment>